<organism evidence="2 3">
    <name type="scientific">Leyella stercorea DSM 18206</name>
    <dbReference type="NCBI Taxonomy" id="1002367"/>
    <lineage>
        <taxon>Bacteria</taxon>
        <taxon>Pseudomonadati</taxon>
        <taxon>Bacteroidota</taxon>
        <taxon>Bacteroidia</taxon>
        <taxon>Bacteroidales</taxon>
        <taxon>Prevotellaceae</taxon>
        <taxon>Leyella</taxon>
    </lineage>
</organism>
<reference evidence="2 3" key="1">
    <citation type="submission" date="2011-08" db="EMBL/GenBank/DDBJ databases">
        <authorList>
            <person name="Weinstock G."/>
            <person name="Sodergren E."/>
            <person name="Clifton S."/>
            <person name="Fulton L."/>
            <person name="Fulton B."/>
            <person name="Courtney L."/>
            <person name="Fronick C."/>
            <person name="Harrison M."/>
            <person name="Strong C."/>
            <person name="Farmer C."/>
            <person name="Delahaunty K."/>
            <person name="Markovic C."/>
            <person name="Hall O."/>
            <person name="Minx P."/>
            <person name="Tomlinson C."/>
            <person name="Mitreva M."/>
            <person name="Hou S."/>
            <person name="Chen J."/>
            <person name="Wollam A."/>
            <person name="Pepin K.H."/>
            <person name="Johnson M."/>
            <person name="Bhonagiri V."/>
            <person name="Zhang X."/>
            <person name="Suruliraj S."/>
            <person name="Warren W."/>
            <person name="Chinwalla A."/>
            <person name="Mardis E.R."/>
            <person name="Wilson R.K."/>
        </authorList>
    </citation>
    <scope>NUCLEOTIDE SEQUENCE [LARGE SCALE GENOMIC DNA]</scope>
    <source>
        <strain evidence="2 3">DSM 18206</strain>
    </source>
</reference>
<dbReference type="HOGENOM" id="CLU_1049120_0_0_10"/>
<name>G6AXJ4_9BACT</name>
<feature type="transmembrane region" description="Helical" evidence="1">
    <location>
        <begin position="57"/>
        <end position="78"/>
    </location>
</feature>
<evidence type="ECO:0000313" key="2">
    <source>
        <dbReference type="EMBL" id="EHJ40408.1"/>
    </source>
</evidence>
<feature type="transmembrane region" description="Helical" evidence="1">
    <location>
        <begin position="99"/>
        <end position="121"/>
    </location>
</feature>
<evidence type="ECO:0000256" key="1">
    <source>
        <dbReference type="SAM" id="Phobius"/>
    </source>
</evidence>
<comment type="caution">
    <text evidence="2">The sequence shown here is derived from an EMBL/GenBank/DDBJ whole genome shotgun (WGS) entry which is preliminary data.</text>
</comment>
<dbReference type="EMBL" id="AFZZ01000116">
    <property type="protein sequence ID" value="EHJ40408.1"/>
    <property type="molecule type" value="Genomic_DNA"/>
</dbReference>
<evidence type="ECO:0000313" key="3">
    <source>
        <dbReference type="Proteomes" id="UP000004407"/>
    </source>
</evidence>
<protein>
    <submittedName>
        <fullName evidence="2">Uncharacterized protein</fullName>
    </submittedName>
</protein>
<keyword evidence="1" id="KW-0472">Membrane</keyword>
<gene>
    <name evidence="2" type="ORF">HMPREF0673_01348</name>
</gene>
<sequence>MLDLDTLKRNKTLRKPTLNAVKIGTKVDVSVLKLLTHIALGLTYLIMVVFVGYMKGIYGLMLLMTFIWGFMGIGVLFLKKGLISDRLLWCFDFYFKMPLMLVLPYVVSLFVSCGIPFAVLIGLTCFTQLPISYANMIFCSLIIGSFTIVYANKIFTRFILICIYGLGEPENEIYPATYRDRRIMYLRKILIDKSLVNMMVLLIYVVFLISDTMLFFQWRTHIFTMDINDAVKNSFIVYIAFKGFVAAKSNVHYSLRDIARVIEDL</sequence>
<dbReference type="AlphaFoldDB" id="G6AXJ4"/>
<dbReference type="PATRIC" id="fig|1002367.3.peg.1077"/>
<dbReference type="Proteomes" id="UP000004407">
    <property type="component" value="Unassembled WGS sequence"/>
</dbReference>
<proteinExistence type="predicted"/>
<feature type="transmembrane region" description="Helical" evidence="1">
    <location>
        <begin position="195"/>
        <end position="218"/>
    </location>
</feature>
<feature type="transmembrane region" description="Helical" evidence="1">
    <location>
        <begin position="133"/>
        <end position="151"/>
    </location>
</feature>
<accession>G6AXJ4</accession>
<keyword evidence="1" id="KW-0812">Transmembrane</keyword>
<feature type="transmembrane region" description="Helical" evidence="1">
    <location>
        <begin position="31"/>
        <end position="51"/>
    </location>
</feature>
<keyword evidence="1" id="KW-1133">Transmembrane helix</keyword>